<name>A0ABS1E9A2_9GAMM</name>
<keyword evidence="3" id="KW-1185">Reference proteome</keyword>
<evidence type="ECO:0000256" key="1">
    <source>
        <dbReference type="SAM" id="SignalP"/>
    </source>
</evidence>
<evidence type="ECO:0000313" key="3">
    <source>
        <dbReference type="Proteomes" id="UP000738126"/>
    </source>
</evidence>
<feature type="signal peptide" evidence="1">
    <location>
        <begin position="1"/>
        <end position="28"/>
    </location>
</feature>
<evidence type="ECO:0000313" key="2">
    <source>
        <dbReference type="EMBL" id="MBK1727210.1"/>
    </source>
</evidence>
<dbReference type="InterPro" id="IPR025113">
    <property type="entry name" value="TRL-like"/>
</dbReference>
<dbReference type="EMBL" id="NRSH01000113">
    <property type="protein sequence ID" value="MBK1727210.1"/>
    <property type="molecule type" value="Genomic_DNA"/>
</dbReference>
<gene>
    <name evidence="2" type="ORF">CKO13_09310</name>
</gene>
<comment type="caution">
    <text evidence="2">The sequence shown here is derived from an EMBL/GenBank/DDBJ whole genome shotgun (WGS) entry which is preliminary data.</text>
</comment>
<accession>A0ABS1E9A2</accession>
<evidence type="ECO:0008006" key="4">
    <source>
        <dbReference type="Google" id="ProtNLM"/>
    </source>
</evidence>
<dbReference type="Pfam" id="PF13146">
    <property type="entry name" value="TRL"/>
    <property type="match status" value="1"/>
</dbReference>
<dbReference type="Proteomes" id="UP000738126">
    <property type="component" value="Unassembled WGS sequence"/>
</dbReference>
<organism evidence="2 3">
    <name type="scientific">Halorhodospira neutriphila</name>
    <dbReference type="NCBI Taxonomy" id="168379"/>
    <lineage>
        <taxon>Bacteria</taxon>
        <taxon>Pseudomonadati</taxon>
        <taxon>Pseudomonadota</taxon>
        <taxon>Gammaproteobacteria</taxon>
        <taxon>Chromatiales</taxon>
        <taxon>Ectothiorhodospiraceae</taxon>
        <taxon>Halorhodospira</taxon>
    </lineage>
</organism>
<dbReference type="PROSITE" id="PS51257">
    <property type="entry name" value="PROKAR_LIPOPROTEIN"/>
    <property type="match status" value="1"/>
</dbReference>
<protein>
    <recommendedName>
        <fullName evidence="4">Lipoprotein</fullName>
    </recommendedName>
</protein>
<dbReference type="RefSeq" id="WP_200260035.1">
    <property type="nucleotide sequence ID" value="NZ_NRSH01000113.1"/>
</dbReference>
<feature type="chain" id="PRO_5045837662" description="Lipoprotein" evidence="1">
    <location>
        <begin position="29"/>
        <end position="104"/>
    </location>
</feature>
<proteinExistence type="predicted"/>
<reference evidence="2 3" key="1">
    <citation type="journal article" date="2020" name="Microorganisms">
        <title>Osmotic Adaptation and Compatible Solute Biosynthesis of Phototrophic Bacteria as Revealed from Genome Analyses.</title>
        <authorList>
            <person name="Imhoff J.F."/>
            <person name="Rahn T."/>
            <person name="Kunzel S."/>
            <person name="Keller A."/>
            <person name="Neulinger S.C."/>
        </authorList>
    </citation>
    <scope>NUCLEOTIDE SEQUENCE [LARGE SCALE GENOMIC DNA]</scope>
    <source>
        <strain evidence="2 3">DSM 15116</strain>
    </source>
</reference>
<sequence>MPGKLRKSHLVAGASLAAILLVSGCSTMQPSTSNVVNLEGTDFTQSMKSNSQCENYILGFIGPFGNKDLPKAASEAGIENIKYVDYSQRYFILFSQRCVTVHGK</sequence>
<keyword evidence="1" id="KW-0732">Signal</keyword>